<gene>
    <name evidence="1" type="ORF">MPL3356_420012</name>
</gene>
<protein>
    <submittedName>
        <fullName evidence="1">Uncharacterized protein</fullName>
    </submittedName>
</protein>
<organism evidence="1 2">
    <name type="scientific">Mesorhizobium plurifarium</name>
    <dbReference type="NCBI Taxonomy" id="69974"/>
    <lineage>
        <taxon>Bacteria</taxon>
        <taxon>Pseudomonadati</taxon>
        <taxon>Pseudomonadota</taxon>
        <taxon>Alphaproteobacteria</taxon>
        <taxon>Hyphomicrobiales</taxon>
        <taxon>Phyllobacteriaceae</taxon>
        <taxon>Mesorhizobium</taxon>
    </lineage>
</organism>
<dbReference type="AlphaFoldDB" id="A0A090EAS1"/>
<sequence>MLQFQEVELERMEALDAFQSAARDGSVRYPDLTIAKKTRCRPNSALARRSAPLRMQGSEA</sequence>
<keyword evidence="2" id="KW-1185">Reference proteome</keyword>
<accession>A0A090EAS1</accession>
<dbReference type="Proteomes" id="UP000045285">
    <property type="component" value="Unassembled WGS sequence"/>
</dbReference>
<name>A0A090EAS1_MESPL</name>
<dbReference type="EMBL" id="CCMZ01000037">
    <property type="protein sequence ID" value="CDX24779.1"/>
    <property type="molecule type" value="Genomic_DNA"/>
</dbReference>
<reference evidence="2" key="1">
    <citation type="submission" date="2014-08" db="EMBL/GenBank/DDBJ databases">
        <authorList>
            <person name="Moulin L."/>
        </authorList>
    </citation>
    <scope>NUCLEOTIDE SEQUENCE [LARGE SCALE GENOMIC DNA]</scope>
</reference>
<evidence type="ECO:0000313" key="2">
    <source>
        <dbReference type="Proteomes" id="UP000045285"/>
    </source>
</evidence>
<evidence type="ECO:0000313" key="1">
    <source>
        <dbReference type="EMBL" id="CDX24779.1"/>
    </source>
</evidence>
<proteinExistence type="predicted"/>